<gene>
    <name evidence="2" type="ORF">CYNAS_LOCUS6766</name>
</gene>
<accession>A0AA36M034</accession>
<dbReference type="Proteomes" id="UP001176961">
    <property type="component" value="Unassembled WGS sequence"/>
</dbReference>
<dbReference type="EMBL" id="CATQJL010000112">
    <property type="protein sequence ID" value="CAJ0594783.1"/>
    <property type="molecule type" value="Genomic_DNA"/>
</dbReference>
<evidence type="ECO:0000313" key="2">
    <source>
        <dbReference type="EMBL" id="CAJ0594783.1"/>
    </source>
</evidence>
<feature type="chain" id="PRO_5041410737" description="Lipoprotein" evidence="1">
    <location>
        <begin position="27"/>
        <end position="56"/>
    </location>
</feature>
<reference evidence="2" key="1">
    <citation type="submission" date="2023-07" db="EMBL/GenBank/DDBJ databases">
        <authorList>
            <consortium name="CYATHOMIX"/>
        </authorList>
    </citation>
    <scope>NUCLEOTIDE SEQUENCE</scope>
    <source>
        <strain evidence="2">N/A</strain>
    </source>
</reference>
<dbReference type="AlphaFoldDB" id="A0AA36M034"/>
<keyword evidence="1" id="KW-0732">Signal</keyword>
<protein>
    <recommendedName>
        <fullName evidence="4">Lipoprotein</fullName>
    </recommendedName>
</protein>
<evidence type="ECO:0008006" key="4">
    <source>
        <dbReference type="Google" id="ProtNLM"/>
    </source>
</evidence>
<sequence length="56" mass="6449">MLTMQKFFKVYLVLCVMIFLAGCVQAGKAVHAVYKYKCFYINGKRICTNRPNVVLL</sequence>
<keyword evidence="3" id="KW-1185">Reference proteome</keyword>
<proteinExistence type="predicted"/>
<organism evidence="2 3">
    <name type="scientific">Cylicocyclus nassatus</name>
    <name type="common">Nematode worm</name>
    <dbReference type="NCBI Taxonomy" id="53992"/>
    <lineage>
        <taxon>Eukaryota</taxon>
        <taxon>Metazoa</taxon>
        <taxon>Ecdysozoa</taxon>
        <taxon>Nematoda</taxon>
        <taxon>Chromadorea</taxon>
        <taxon>Rhabditida</taxon>
        <taxon>Rhabditina</taxon>
        <taxon>Rhabditomorpha</taxon>
        <taxon>Strongyloidea</taxon>
        <taxon>Strongylidae</taxon>
        <taxon>Cylicocyclus</taxon>
    </lineage>
</organism>
<evidence type="ECO:0000256" key="1">
    <source>
        <dbReference type="SAM" id="SignalP"/>
    </source>
</evidence>
<comment type="caution">
    <text evidence="2">The sequence shown here is derived from an EMBL/GenBank/DDBJ whole genome shotgun (WGS) entry which is preliminary data.</text>
</comment>
<feature type="signal peptide" evidence="1">
    <location>
        <begin position="1"/>
        <end position="26"/>
    </location>
</feature>
<name>A0AA36M034_CYLNA</name>
<evidence type="ECO:0000313" key="3">
    <source>
        <dbReference type="Proteomes" id="UP001176961"/>
    </source>
</evidence>
<dbReference type="PROSITE" id="PS51257">
    <property type="entry name" value="PROKAR_LIPOPROTEIN"/>
    <property type="match status" value="1"/>
</dbReference>